<dbReference type="AlphaFoldDB" id="A0A2P2PYG4"/>
<proteinExistence type="predicted"/>
<evidence type="ECO:0000313" key="1">
    <source>
        <dbReference type="EMBL" id="MBX59730.1"/>
    </source>
</evidence>
<sequence>MKMEKGLLDPQGRNNNRFVNFLQNW</sequence>
<accession>A0A2P2PYG4</accession>
<reference evidence="1" key="1">
    <citation type="submission" date="2018-02" db="EMBL/GenBank/DDBJ databases">
        <title>Rhizophora mucronata_Transcriptome.</title>
        <authorList>
            <person name="Meera S.P."/>
            <person name="Sreeshan A."/>
            <person name="Augustine A."/>
        </authorList>
    </citation>
    <scope>NUCLEOTIDE SEQUENCE</scope>
    <source>
        <tissue evidence="1">Leaf</tissue>
    </source>
</reference>
<protein>
    <submittedName>
        <fullName evidence="1">Uncharacterized protein</fullName>
    </submittedName>
</protein>
<name>A0A2P2PYG4_RHIMU</name>
<dbReference type="EMBL" id="GGEC01079246">
    <property type="protein sequence ID" value="MBX59730.1"/>
    <property type="molecule type" value="Transcribed_RNA"/>
</dbReference>
<organism evidence="1">
    <name type="scientific">Rhizophora mucronata</name>
    <name type="common">Asiatic mangrove</name>
    <dbReference type="NCBI Taxonomy" id="61149"/>
    <lineage>
        <taxon>Eukaryota</taxon>
        <taxon>Viridiplantae</taxon>
        <taxon>Streptophyta</taxon>
        <taxon>Embryophyta</taxon>
        <taxon>Tracheophyta</taxon>
        <taxon>Spermatophyta</taxon>
        <taxon>Magnoliopsida</taxon>
        <taxon>eudicotyledons</taxon>
        <taxon>Gunneridae</taxon>
        <taxon>Pentapetalae</taxon>
        <taxon>rosids</taxon>
        <taxon>fabids</taxon>
        <taxon>Malpighiales</taxon>
        <taxon>Rhizophoraceae</taxon>
        <taxon>Rhizophora</taxon>
    </lineage>
</organism>